<dbReference type="AlphaFoldDB" id="A0AAF3FHG0"/>
<dbReference type="WBParaSite" id="MBELARI_LOCUS654">
    <property type="protein sequence ID" value="MBELARI_LOCUS654"/>
    <property type="gene ID" value="MBELARI_LOCUS654"/>
</dbReference>
<protein>
    <submittedName>
        <fullName evidence="2">Uncharacterized protein</fullName>
    </submittedName>
</protein>
<sequence>MHLMMPRRTPMPTTIERTIWAGSHVFGANTIACRPLMRLFESPNLATRQISQRMAARRHPTRSHNSLFYLLATTRRAIKYSKETNLAVIRCCRNDGLVLVDDFSLCRLLGDRVDRRFLCDFADICVASSSHHMFVDVGPLSSLVNDRLSFCLSSSRFSSWIRLVGHSGISTHTTANALHDPEKNTAHND</sequence>
<dbReference type="Proteomes" id="UP000887575">
    <property type="component" value="Unassembled WGS sequence"/>
</dbReference>
<keyword evidence="1" id="KW-1185">Reference proteome</keyword>
<accession>A0AAF3FHG0</accession>
<evidence type="ECO:0000313" key="1">
    <source>
        <dbReference type="Proteomes" id="UP000887575"/>
    </source>
</evidence>
<name>A0AAF3FHG0_9BILA</name>
<organism evidence="1 2">
    <name type="scientific">Mesorhabditis belari</name>
    <dbReference type="NCBI Taxonomy" id="2138241"/>
    <lineage>
        <taxon>Eukaryota</taxon>
        <taxon>Metazoa</taxon>
        <taxon>Ecdysozoa</taxon>
        <taxon>Nematoda</taxon>
        <taxon>Chromadorea</taxon>
        <taxon>Rhabditida</taxon>
        <taxon>Rhabditina</taxon>
        <taxon>Rhabditomorpha</taxon>
        <taxon>Rhabditoidea</taxon>
        <taxon>Rhabditidae</taxon>
        <taxon>Mesorhabditinae</taxon>
        <taxon>Mesorhabditis</taxon>
    </lineage>
</organism>
<reference evidence="2" key="1">
    <citation type="submission" date="2024-02" db="UniProtKB">
        <authorList>
            <consortium name="WormBaseParasite"/>
        </authorList>
    </citation>
    <scope>IDENTIFICATION</scope>
</reference>
<proteinExistence type="predicted"/>
<evidence type="ECO:0000313" key="2">
    <source>
        <dbReference type="WBParaSite" id="MBELARI_LOCUS654"/>
    </source>
</evidence>